<dbReference type="RefSeq" id="WP_084290061.1">
    <property type="nucleotide sequence ID" value="NZ_FWYB01000007.1"/>
</dbReference>
<dbReference type="Pfam" id="PF04542">
    <property type="entry name" value="Sigma70_r2"/>
    <property type="match status" value="1"/>
</dbReference>
<evidence type="ECO:0000256" key="1">
    <source>
        <dbReference type="ARBA" id="ARBA00010641"/>
    </source>
</evidence>
<evidence type="ECO:0000313" key="7">
    <source>
        <dbReference type="EMBL" id="SMC98693.1"/>
    </source>
</evidence>
<dbReference type="Gene3D" id="1.10.10.10">
    <property type="entry name" value="Winged helix-like DNA-binding domain superfamily/Winged helix DNA-binding domain"/>
    <property type="match status" value="1"/>
</dbReference>
<accession>A0A1W2DMT7</accession>
<dbReference type="GO" id="GO:0016987">
    <property type="term" value="F:sigma factor activity"/>
    <property type="evidence" value="ECO:0007669"/>
    <property type="project" value="UniProtKB-KW"/>
</dbReference>
<comment type="similarity">
    <text evidence="1">Belongs to the sigma-70 factor family. ECF subfamily.</text>
</comment>
<dbReference type="NCBIfam" id="TIGR02985">
    <property type="entry name" value="Sig70_bacteroi1"/>
    <property type="match status" value="1"/>
</dbReference>
<gene>
    <name evidence="7" type="ORF">SAMN04488101_107211</name>
</gene>
<dbReference type="InterPro" id="IPR036388">
    <property type="entry name" value="WH-like_DNA-bd_sf"/>
</dbReference>
<dbReference type="GO" id="GO:0006352">
    <property type="term" value="P:DNA-templated transcription initiation"/>
    <property type="evidence" value="ECO:0007669"/>
    <property type="project" value="InterPro"/>
</dbReference>
<keyword evidence="2" id="KW-0805">Transcription regulation</keyword>
<name>A0A1W2DMT7_9SPHI</name>
<dbReference type="SUPFAM" id="SSF88946">
    <property type="entry name" value="Sigma2 domain of RNA polymerase sigma factors"/>
    <property type="match status" value="1"/>
</dbReference>
<evidence type="ECO:0000256" key="4">
    <source>
        <dbReference type="ARBA" id="ARBA00023163"/>
    </source>
</evidence>
<organism evidence="7 8">
    <name type="scientific">Pedobacter nyackensis</name>
    <dbReference type="NCBI Taxonomy" id="475255"/>
    <lineage>
        <taxon>Bacteria</taxon>
        <taxon>Pseudomonadati</taxon>
        <taxon>Bacteroidota</taxon>
        <taxon>Sphingobacteriia</taxon>
        <taxon>Sphingobacteriales</taxon>
        <taxon>Sphingobacteriaceae</taxon>
        <taxon>Pedobacter</taxon>
    </lineage>
</organism>
<keyword evidence="8" id="KW-1185">Reference proteome</keyword>
<sequence>MKGDYRLLTDVELADMLNQGDNLAFEEIYRRYWAVLYNFARKMLQDNEQAKDIVQDTFTKLYAQIGVLDFQQIKLAPYLYTLVRNAVITLINRNKLKLNYIVSFKDYVNAGECVTDNQVLENEMQRQIDQEIASLPSRMREIFELSRKAHLSRKEIAETTQLSEETVKKQIYNALKILRSKLRAYFF</sequence>
<evidence type="ECO:0000313" key="8">
    <source>
        <dbReference type="Proteomes" id="UP000192678"/>
    </source>
</evidence>
<dbReference type="Pfam" id="PF08281">
    <property type="entry name" value="Sigma70_r4_2"/>
    <property type="match status" value="1"/>
</dbReference>
<proteinExistence type="inferred from homology"/>
<dbReference type="InterPro" id="IPR014327">
    <property type="entry name" value="RNA_pol_sigma70_bacteroid"/>
</dbReference>
<dbReference type="PANTHER" id="PTHR43133">
    <property type="entry name" value="RNA POLYMERASE ECF-TYPE SIGMA FACTO"/>
    <property type="match status" value="1"/>
</dbReference>
<dbReference type="GO" id="GO:0003677">
    <property type="term" value="F:DNA binding"/>
    <property type="evidence" value="ECO:0007669"/>
    <property type="project" value="InterPro"/>
</dbReference>
<dbReference type="SUPFAM" id="SSF88659">
    <property type="entry name" value="Sigma3 and sigma4 domains of RNA polymerase sigma factors"/>
    <property type="match status" value="1"/>
</dbReference>
<dbReference type="NCBIfam" id="TIGR02937">
    <property type="entry name" value="sigma70-ECF"/>
    <property type="match status" value="1"/>
</dbReference>
<dbReference type="InterPro" id="IPR013325">
    <property type="entry name" value="RNA_pol_sigma_r2"/>
</dbReference>
<evidence type="ECO:0000256" key="2">
    <source>
        <dbReference type="ARBA" id="ARBA00023015"/>
    </source>
</evidence>
<reference evidence="7 8" key="1">
    <citation type="submission" date="2017-04" db="EMBL/GenBank/DDBJ databases">
        <authorList>
            <person name="Afonso C.L."/>
            <person name="Miller P.J."/>
            <person name="Scott M.A."/>
            <person name="Spackman E."/>
            <person name="Goraichik I."/>
            <person name="Dimitrov K.M."/>
            <person name="Suarez D.L."/>
            <person name="Swayne D.E."/>
        </authorList>
    </citation>
    <scope>NUCLEOTIDE SEQUENCE [LARGE SCALE GENOMIC DNA]</scope>
    <source>
        <strain evidence="7 8">DSM 19625</strain>
    </source>
</reference>
<dbReference type="PANTHER" id="PTHR43133:SF46">
    <property type="entry name" value="RNA POLYMERASE SIGMA-70 FACTOR ECF SUBFAMILY"/>
    <property type="match status" value="1"/>
</dbReference>
<dbReference type="InterPro" id="IPR013249">
    <property type="entry name" value="RNA_pol_sigma70_r4_t2"/>
</dbReference>
<evidence type="ECO:0000259" key="5">
    <source>
        <dbReference type="Pfam" id="PF04542"/>
    </source>
</evidence>
<dbReference type="InterPro" id="IPR007627">
    <property type="entry name" value="RNA_pol_sigma70_r2"/>
</dbReference>
<dbReference type="AlphaFoldDB" id="A0A1W2DMT7"/>
<evidence type="ECO:0000256" key="3">
    <source>
        <dbReference type="ARBA" id="ARBA00023082"/>
    </source>
</evidence>
<feature type="domain" description="RNA polymerase sigma-70 region 2" evidence="5">
    <location>
        <begin position="28"/>
        <end position="95"/>
    </location>
</feature>
<evidence type="ECO:0000259" key="6">
    <source>
        <dbReference type="Pfam" id="PF08281"/>
    </source>
</evidence>
<dbReference type="STRING" id="475255.SAMN04488101_107211"/>
<dbReference type="InterPro" id="IPR013324">
    <property type="entry name" value="RNA_pol_sigma_r3/r4-like"/>
</dbReference>
<keyword evidence="3" id="KW-0731">Sigma factor</keyword>
<dbReference type="InterPro" id="IPR014284">
    <property type="entry name" value="RNA_pol_sigma-70_dom"/>
</dbReference>
<dbReference type="EMBL" id="FWYB01000007">
    <property type="protein sequence ID" value="SMC98693.1"/>
    <property type="molecule type" value="Genomic_DNA"/>
</dbReference>
<dbReference type="OrthoDB" id="659569at2"/>
<protein>
    <submittedName>
        <fullName evidence="7">RNA polymerase sigma-70 factor, ECF subfamily</fullName>
    </submittedName>
</protein>
<feature type="domain" description="RNA polymerase sigma factor 70 region 4 type 2" evidence="6">
    <location>
        <begin position="126"/>
        <end position="177"/>
    </location>
</feature>
<keyword evidence="4" id="KW-0804">Transcription</keyword>
<dbReference type="InterPro" id="IPR039425">
    <property type="entry name" value="RNA_pol_sigma-70-like"/>
</dbReference>
<dbReference type="Proteomes" id="UP000192678">
    <property type="component" value="Unassembled WGS sequence"/>
</dbReference>
<dbReference type="Gene3D" id="1.10.1740.10">
    <property type="match status" value="1"/>
</dbReference>